<dbReference type="Proteomes" id="UP000298416">
    <property type="component" value="Unassembled WGS sequence"/>
</dbReference>
<dbReference type="SUPFAM" id="SSF55008">
    <property type="entry name" value="HMA, heavy metal-associated domain"/>
    <property type="match status" value="1"/>
</dbReference>
<dbReference type="PANTHER" id="PTHR22814">
    <property type="entry name" value="COPPER TRANSPORT PROTEIN ATOX1-RELATED"/>
    <property type="match status" value="1"/>
</dbReference>
<gene>
    <name evidence="4" type="ORF">SASPL_106663</name>
</gene>
<protein>
    <recommendedName>
        <fullName evidence="3">HMA domain-containing protein</fullName>
    </recommendedName>
</protein>
<evidence type="ECO:0000259" key="3">
    <source>
        <dbReference type="PROSITE" id="PS50846"/>
    </source>
</evidence>
<sequence>MSEELQIVVAQKNVEAQYVEMMVPLYSFGCERKIKNALANLKGIYSVNVDFQQQKVTVWGICDRCDVLSKVKNKRRGARFWELEDQIRVQESGVASMPSSPQHSSISIKKNSAKYLAMIKRQSLNLSLSMMKRSPSMNWRALKKVFNRSNSF</sequence>
<dbReference type="Gene3D" id="3.30.70.100">
    <property type="match status" value="1"/>
</dbReference>
<dbReference type="GO" id="GO:0046872">
    <property type="term" value="F:metal ion binding"/>
    <property type="evidence" value="ECO:0007669"/>
    <property type="project" value="UniProtKB-KW"/>
</dbReference>
<proteinExistence type="predicted"/>
<dbReference type="GO" id="GO:0016020">
    <property type="term" value="C:membrane"/>
    <property type="evidence" value="ECO:0007669"/>
    <property type="project" value="UniProtKB-SubCell"/>
</dbReference>
<keyword evidence="5" id="KW-1185">Reference proteome</keyword>
<reference evidence="4" key="1">
    <citation type="submission" date="2018-01" db="EMBL/GenBank/DDBJ databases">
        <authorList>
            <person name="Mao J.F."/>
        </authorList>
    </citation>
    <scope>NUCLEOTIDE SEQUENCE</scope>
    <source>
        <strain evidence="4">Huo1</strain>
        <tissue evidence="4">Leaf</tissue>
    </source>
</reference>
<evidence type="ECO:0000313" key="5">
    <source>
        <dbReference type="Proteomes" id="UP000298416"/>
    </source>
</evidence>
<dbReference type="Pfam" id="PF00403">
    <property type="entry name" value="HMA"/>
    <property type="match status" value="1"/>
</dbReference>
<dbReference type="PANTHER" id="PTHR22814:SF305">
    <property type="entry name" value="HEAVY METAL TRANSPORT_DETOXIFICATION SUPERFAMILY PROTEIN"/>
    <property type="match status" value="1"/>
</dbReference>
<dbReference type="EMBL" id="PNBA02000002">
    <property type="protein sequence ID" value="KAG6435015.1"/>
    <property type="molecule type" value="Genomic_DNA"/>
</dbReference>
<evidence type="ECO:0000256" key="1">
    <source>
        <dbReference type="ARBA" id="ARBA00004170"/>
    </source>
</evidence>
<dbReference type="PROSITE" id="PS50846">
    <property type="entry name" value="HMA_2"/>
    <property type="match status" value="1"/>
</dbReference>
<dbReference type="CDD" id="cd00371">
    <property type="entry name" value="HMA"/>
    <property type="match status" value="1"/>
</dbReference>
<dbReference type="AlphaFoldDB" id="A0A8X8YLD1"/>
<reference evidence="4" key="2">
    <citation type="submission" date="2020-08" db="EMBL/GenBank/DDBJ databases">
        <title>Plant Genome Project.</title>
        <authorList>
            <person name="Zhang R.-G."/>
        </authorList>
    </citation>
    <scope>NUCLEOTIDE SEQUENCE</scope>
    <source>
        <strain evidence="4">Huo1</strain>
        <tissue evidence="4">Leaf</tissue>
    </source>
</reference>
<organism evidence="4">
    <name type="scientific">Salvia splendens</name>
    <name type="common">Scarlet sage</name>
    <dbReference type="NCBI Taxonomy" id="180675"/>
    <lineage>
        <taxon>Eukaryota</taxon>
        <taxon>Viridiplantae</taxon>
        <taxon>Streptophyta</taxon>
        <taxon>Embryophyta</taxon>
        <taxon>Tracheophyta</taxon>
        <taxon>Spermatophyta</taxon>
        <taxon>Magnoliopsida</taxon>
        <taxon>eudicotyledons</taxon>
        <taxon>Gunneridae</taxon>
        <taxon>Pentapetalae</taxon>
        <taxon>asterids</taxon>
        <taxon>lamiids</taxon>
        <taxon>Lamiales</taxon>
        <taxon>Lamiaceae</taxon>
        <taxon>Nepetoideae</taxon>
        <taxon>Mentheae</taxon>
        <taxon>Salviinae</taxon>
        <taxon>Salvia</taxon>
        <taxon>Salvia subgen. Calosphace</taxon>
        <taxon>core Calosphace</taxon>
    </lineage>
</organism>
<comment type="subcellular location">
    <subcellularLocation>
        <location evidence="1">Membrane</location>
        <topology evidence="1">Peripheral membrane protein</topology>
    </subcellularLocation>
</comment>
<keyword evidence="2" id="KW-0479">Metal-binding</keyword>
<dbReference type="InterPro" id="IPR006121">
    <property type="entry name" value="HMA_dom"/>
</dbReference>
<comment type="caution">
    <text evidence="4">The sequence shown here is derived from an EMBL/GenBank/DDBJ whole genome shotgun (WGS) entry which is preliminary data.</text>
</comment>
<accession>A0A8X8YLD1</accession>
<evidence type="ECO:0000313" key="4">
    <source>
        <dbReference type="EMBL" id="KAG6435015.1"/>
    </source>
</evidence>
<feature type="domain" description="HMA" evidence="3">
    <location>
        <begin position="16"/>
        <end position="79"/>
    </location>
</feature>
<dbReference type="OrthoDB" id="603535at2759"/>
<dbReference type="GO" id="GO:0009626">
    <property type="term" value="P:plant-type hypersensitive response"/>
    <property type="evidence" value="ECO:0007669"/>
    <property type="project" value="UniProtKB-KW"/>
</dbReference>
<evidence type="ECO:0000256" key="2">
    <source>
        <dbReference type="ARBA" id="ARBA00022723"/>
    </source>
</evidence>
<dbReference type="InterPro" id="IPR036163">
    <property type="entry name" value="HMA_dom_sf"/>
</dbReference>
<name>A0A8X8YLD1_SALSN</name>